<dbReference type="EMBL" id="CYZX01000019">
    <property type="protein sequence ID" value="CUO90937.1"/>
    <property type="molecule type" value="Genomic_DNA"/>
</dbReference>
<evidence type="ECO:0000313" key="4">
    <source>
        <dbReference type="Proteomes" id="UP000095594"/>
    </source>
</evidence>
<feature type="transmembrane region" description="Helical" evidence="1">
    <location>
        <begin position="37"/>
        <end position="59"/>
    </location>
</feature>
<keyword evidence="1" id="KW-1133">Transmembrane helix</keyword>
<gene>
    <name evidence="3" type="ORF">ERS852471_02582</name>
</gene>
<dbReference type="RefSeq" id="WP_055267174.1">
    <property type="nucleotide sequence ID" value="NZ_CABIXQ010000019.1"/>
</dbReference>
<dbReference type="OrthoDB" id="4822551at2"/>
<feature type="transmembrane region" description="Helical" evidence="1">
    <location>
        <begin position="199"/>
        <end position="218"/>
    </location>
</feature>
<protein>
    <submittedName>
        <fullName evidence="3">VanZ family protein</fullName>
    </submittedName>
</protein>
<evidence type="ECO:0000259" key="2">
    <source>
        <dbReference type="Pfam" id="PF04892"/>
    </source>
</evidence>
<organism evidence="3 4">
    <name type="scientific">Clostridium disporicum</name>
    <dbReference type="NCBI Taxonomy" id="84024"/>
    <lineage>
        <taxon>Bacteria</taxon>
        <taxon>Bacillati</taxon>
        <taxon>Bacillota</taxon>
        <taxon>Clostridia</taxon>
        <taxon>Eubacteriales</taxon>
        <taxon>Clostridiaceae</taxon>
        <taxon>Clostridium</taxon>
    </lineage>
</organism>
<reference evidence="3 4" key="1">
    <citation type="submission" date="2015-09" db="EMBL/GenBank/DDBJ databases">
        <authorList>
            <consortium name="Pathogen Informatics"/>
        </authorList>
    </citation>
    <scope>NUCLEOTIDE SEQUENCE [LARGE SCALE GENOMIC DNA]</scope>
    <source>
        <strain evidence="3 4">2789STDY5834856</strain>
    </source>
</reference>
<keyword evidence="1" id="KW-0812">Transmembrane</keyword>
<feature type="transmembrane region" description="Helical" evidence="1">
    <location>
        <begin position="6"/>
        <end position="25"/>
    </location>
</feature>
<dbReference type="Pfam" id="PF04892">
    <property type="entry name" value="VanZ"/>
    <property type="match status" value="1"/>
</dbReference>
<evidence type="ECO:0000313" key="3">
    <source>
        <dbReference type="EMBL" id="CUO90937.1"/>
    </source>
</evidence>
<evidence type="ECO:0000256" key="1">
    <source>
        <dbReference type="SAM" id="Phobius"/>
    </source>
</evidence>
<feature type="transmembrane region" description="Helical" evidence="1">
    <location>
        <begin position="123"/>
        <end position="140"/>
    </location>
</feature>
<name>A0A174IZB8_9CLOT</name>
<keyword evidence="1" id="KW-0472">Membrane</keyword>
<dbReference type="InterPro" id="IPR053150">
    <property type="entry name" value="Teicoplanin_resist-assoc"/>
</dbReference>
<feature type="transmembrane region" description="Helical" evidence="1">
    <location>
        <begin position="152"/>
        <end position="172"/>
    </location>
</feature>
<dbReference type="Proteomes" id="UP000095594">
    <property type="component" value="Unassembled WGS sequence"/>
</dbReference>
<feature type="domain" description="VanZ-like" evidence="2">
    <location>
        <begin position="42"/>
        <end position="168"/>
    </location>
</feature>
<proteinExistence type="predicted"/>
<sequence>MIGISYIYFLILALIIWIIYRVIVCKKSFKVNIFREVFINLFFLYFLIVIYLTFFKYGMLHLDLHMRSYANLIPLIETIKMFKDNFMGLGNSLYNVLGNILLFVPLGFGIPLFFKNHNRLRKVAFYGFVASFSIELLQYLTCTNFTDIDDIIFNTLGAIIGFVIFNIFILIIERTKLINLVEKLQVNYKGSLITLSSKFLLPITITTIAVFFGILYSFTVSGNQSDEDIAEAVFTYSTGNEYVESAQFFNHKLFLQDNADYFELKIADEVLQNRYVQGFSTQVQWDGNDYGYSIALINDDSKIGVIVFGKNNDAKTITINFAGDVYSQFIFEDEYFITTFPILKELPENTTIYDIYSTGESNDLKVYFNESDGTTCRHMKYLK</sequence>
<accession>A0A174IZB8</accession>
<feature type="transmembrane region" description="Helical" evidence="1">
    <location>
        <begin position="93"/>
        <end position="114"/>
    </location>
</feature>
<dbReference type="AlphaFoldDB" id="A0A174IZB8"/>
<dbReference type="PANTHER" id="PTHR36834">
    <property type="entry name" value="MEMBRANE PROTEIN-RELATED"/>
    <property type="match status" value="1"/>
</dbReference>
<dbReference type="PANTHER" id="PTHR36834:SF2">
    <property type="entry name" value="MEMBRANE PROTEIN"/>
    <property type="match status" value="1"/>
</dbReference>
<dbReference type="InterPro" id="IPR006976">
    <property type="entry name" value="VanZ-like"/>
</dbReference>